<gene>
    <name evidence="9" type="ORF">PhaeoP97_00442</name>
</gene>
<dbReference type="STRING" id="1844006.PhaeoP97_00442"/>
<dbReference type="EMBL" id="CP016364">
    <property type="protein sequence ID" value="APG45892.1"/>
    <property type="molecule type" value="Genomic_DNA"/>
</dbReference>
<accession>A0A1L3I1B6</accession>
<keyword evidence="5 6" id="KW-0472">Membrane</keyword>
<evidence type="ECO:0000256" key="5">
    <source>
        <dbReference type="ARBA" id="ARBA00023136"/>
    </source>
</evidence>
<dbReference type="GO" id="GO:0005886">
    <property type="term" value="C:plasma membrane"/>
    <property type="evidence" value="ECO:0007669"/>
    <property type="project" value="UniProtKB-SubCell"/>
</dbReference>
<dbReference type="Pfam" id="PF09335">
    <property type="entry name" value="VTT_dom"/>
    <property type="match status" value="1"/>
</dbReference>
<evidence type="ECO:0000256" key="1">
    <source>
        <dbReference type="ARBA" id="ARBA00004651"/>
    </source>
</evidence>
<sequence length="267" mass="28342">MSDQSDQPDIANRSEGVAPAGESGERGKKTPALTRFLPLALVLVVAVIGAMTLGDYLTFETLRDNRVALMAFRDDNYLGLVGLFVLAYVVIVVFSLPGAAVASVTGGFLFGLVAGTVFNVLAATIGAVGIFLAARWGLGAMLTHRLEAAEGRVRTLKQALRENEIEVLLLLRLVPAVPFFVANLLPALVGVKLINFLWTTAVGIIPGAVVFTWIGVGLGAVFDRGETPDLSILWEPFVIGPILGLCVLATLPILLKKRRPATPGKDQ</sequence>
<evidence type="ECO:0000256" key="2">
    <source>
        <dbReference type="ARBA" id="ARBA00022475"/>
    </source>
</evidence>
<evidence type="ECO:0000313" key="9">
    <source>
        <dbReference type="EMBL" id="APG45892.1"/>
    </source>
</evidence>
<feature type="region of interest" description="Disordered" evidence="7">
    <location>
        <begin position="1"/>
        <end position="27"/>
    </location>
</feature>
<keyword evidence="3 6" id="KW-0812">Transmembrane</keyword>
<dbReference type="InterPro" id="IPR032816">
    <property type="entry name" value="VTT_dom"/>
</dbReference>
<evidence type="ECO:0000313" key="10">
    <source>
        <dbReference type="Proteomes" id="UP000183859"/>
    </source>
</evidence>
<protein>
    <recommendedName>
        <fullName evidence="6">TVP38/TMEM64 family membrane protein</fullName>
    </recommendedName>
</protein>
<keyword evidence="2 6" id="KW-1003">Cell membrane</keyword>
<name>A0A1L3I1B6_9RHOB</name>
<dbReference type="RefSeq" id="WP_072503684.1">
    <property type="nucleotide sequence ID" value="NZ_CP016364.1"/>
</dbReference>
<dbReference type="KEGG" id="php:PhaeoP97_00442"/>
<keyword evidence="4 6" id="KW-1133">Transmembrane helix</keyword>
<comment type="subcellular location">
    <subcellularLocation>
        <location evidence="1 6">Cell membrane</location>
        <topology evidence="1 6">Multi-pass membrane protein</topology>
    </subcellularLocation>
</comment>
<dbReference type="PANTHER" id="PTHR12677:SF59">
    <property type="entry name" value="GOLGI APPARATUS MEMBRANE PROTEIN TVP38-RELATED"/>
    <property type="match status" value="1"/>
</dbReference>
<feature type="transmembrane region" description="Helical" evidence="6">
    <location>
        <begin position="77"/>
        <end position="96"/>
    </location>
</feature>
<feature type="transmembrane region" description="Helical" evidence="6">
    <location>
        <begin position="196"/>
        <end position="216"/>
    </location>
</feature>
<feature type="transmembrane region" description="Helical" evidence="6">
    <location>
        <begin position="108"/>
        <end position="134"/>
    </location>
</feature>
<evidence type="ECO:0000256" key="4">
    <source>
        <dbReference type="ARBA" id="ARBA00022989"/>
    </source>
</evidence>
<evidence type="ECO:0000256" key="6">
    <source>
        <dbReference type="RuleBase" id="RU366058"/>
    </source>
</evidence>
<proteinExistence type="inferred from homology"/>
<dbReference type="AlphaFoldDB" id="A0A1L3I1B6"/>
<reference evidence="10" key="1">
    <citation type="submission" date="2016-07" db="EMBL/GenBank/DDBJ databases">
        <title>Phaeobacter portensis sp. nov., a tropodithietic acid producing bacterium isolated from a German harbor.</title>
        <authorList>
            <person name="Freese H.M."/>
            <person name="Bunk B."/>
            <person name="Breider S."/>
            <person name="Brinkhoff T."/>
        </authorList>
    </citation>
    <scope>NUCLEOTIDE SEQUENCE [LARGE SCALE GENOMIC DNA]</scope>
    <source>
        <strain evidence="10">P97</strain>
    </source>
</reference>
<dbReference type="OrthoDB" id="9779114at2"/>
<dbReference type="Proteomes" id="UP000183859">
    <property type="component" value="Chromosome"/>
</dbReference>
<feature type="transmembrane region" description="Helical" evidence="6">
    <location>
        <begin position="236"/>
        <end position="255"/>
    </location>
</feature>
<evidence type="ECO:0000256" key="3">
    <source>
        <dbReference type="ARBA" id="ARBA00022692"/>
    </source>
</evidence>
<evidence type="ECO:0000259" key="8">
    <source>
        <dbReference type="Pfam" id="PF09335"/>
    </source>
</evidence>
<organism evidence="9 10">
    <name type="scientific">Phaeobacter porticola</name>
    <dbReference type="NCBI Taxonomy" id="1844006"/>
    <lineage>
        <taxon>Bacteria</taxon>
        <taxon>Pseudomonadati</taxon>
        <taxon>Pseudomonadota</taxon>
        <taxon>Alphaproteobacteria</taxon>
        <taxon>Rhodobacterales</taxon>
        <taxon>Roseobacteraceae</taxon>
        <taxon>Phaeobacter</taxon>
    </lineage>
</organism>
<feature type="transmembrane region" description="Helical" evidence="6">
    <location>
        <begin position="36"/>
        <end position="57"/>
    </location>
</feature>
<keyword evidence="10" id="KW-1185">Reference proteome</keyword>
<feature type="transmembrane region" description="Helical" evidence="6">
    <location>
        <begin position="169"/>
        <end position="189"/>
    </location>
</feature>
<dbReference type="InterPro" id="IPR015414">
    <property type="entry name" value="TMEM64"/>
</dbReference>
<comment type="similarity">
    <text evidence="6">Belongs to the TVP38/TMEM64 family.</text>
</comment>
<evidence type="ECO:0000256" key="7">
    <source>
        <dbReference type="SAM" id="MobiDB-lite"/>
    </source>
</evidence>
<dbReference type="PANTHER" id="PTHR12677">
    <property type="entry name" value="GOLGI APPARATUS MEMBRANE PROTEIN TVP38-RELATED"/>
    <property type="match status" value="1"/>
</dbReference>
<feature type="domain" description="VTT" evidence="8">
    <location>
        <begin position="97"/>
        <end position="215"/>
    </location>
</feature>